<gene>
    <name evidence="1" type="ORF">GLOINDRAFT_343745</name>
</gene>
<evidence type="ECO:0000313" key="1">
    <source>
        <dbReference type="EMBL" id="ESA20169.1"/>
    </source>
</evidence>
<dbReference type="PROSITE" id="PS50097">
    <property type="entry name" value="BTB"/>
    <property type="match status" value="1"/>
</dbReference>
<name>U9UID9_RHIID</name>
<dbReference type="Gene3D" id="3.30.710.10">
    <property type="entry name" value="Potassium Channel Kv1.1, Chain A"/>
    <property type="match status" value="1"/>
</dbReference>
<dbReference type="Pfam" id="PF00651">
    <property type="entry name" value="BTB"/>
    <property type="match status" value="1"/>
</dbReference>
<dbReference type="CDD" id="cd18186">
    <property type="entry name" value="BTB_POZ_ZBTB_KLHL-like"/>
    <property type="match status" value="1"/>
</dbReference>
<reference evidence="1" key="1">
    <citation type="submission" date="2013-07" db="EMBL/GenBank/DDBJ databases">
        <title>The genome of an arbuscular mycorrhizal fungus provides insights into the evolution of the oldest plant symbiosis.</title>
        <authorList>
            <consortium name="DOE Joint Genome Institute"/>
            <person name="Tisserant E."/>
            <person name="Malbreil M."/>
            <person name="Kuo A."/>
            <person name="Kohler A."/>
            <person name="Symeonidi A."/>
            <person name="Balestrini R."/>
            <person name="Charron P."/>
            <person name="Duensing N."/>
            <person name="Frei-dit-Frey N."/>
            <person name="Gianinazzi-Pearson V."/>
            <person name="Gilbert B."/>
            <person name="Handa Y."/>
            <person name="Hijri M."/>
            <person name="Kaul R."/>
            <person name="Kawaguchi M."/>
            <person name="Krajinski F."/>
            <person name="Lammers P."/>
            <person name="Lapierre D."/>
            <person name="Masclaux F.G."/>
            <person name="Murat C."/>
            <person name="Morin E."/>
            <person name="Ndikumana S."/>
            <person name="Pagni M."/>
            <person name="Petitpierre D."/>
            <person name="Requena N."/>
            <person name="Rosikiewicz P."/>
            <person name="Riley R."/>
            <person name="Saito K."/>
            <person name="San Clemente H."/>
            <person name="Shapiro H."/>
            <person name="van Tuinen D."/>
            <person name="Becard G."/>
            <person name="Bonfante P."/>
            <person name="Paszkowski U."/>
            <person name="Shachar-Hill Y."/>
            <person name="Young J.P."/>
            <person name="Sanders I.R."/>
            <person name="Henrissat B."/>
            <person name="Rensing S.A."/>
            <person name="Grigoriev I.V."/>
            <person name="Corradi N."/>
            <person name="Roux C."/>
            <person name="Martin F."/>
        </authorList>
    </citation>
    <scope>NUCLEOTIDE SEQUENCE</scope>
    <source>
        <strain evidence="1">DAOM 197198</strain>
    </source>
</reference>
<accession>U9UID9</accession>
<dbReference type="InterPro" id="IPR000210">
    <property type="entry name" value="BTB/POZ_dom"/>
</dbReference>
<sequence length="87" mass="10138">MNTGIFYNSLSIDFNKLLITCDDYNVIIKVGNKDDYMKFQAHSCILRARSPYFHSALSTGWVKRNEEGMILFEKSNIEPKIFECTVY</sequence>
<dbReference type="InterPro" id="IPR011333">
    <property type="entry name" value="SKP1/BTB/POZ_sf"/>
</dbReference>
<organism evidence="1">
    <name type="scientific">Rhizophagus irregularis (strain DAOM 181602 / DAOM 197198 / MUCL 43194)</name>
    <name type="common">Arbuscular mycorrhizal fungus</name>
    <name type="synonym">Glomus intraradices</name>
    <dbReference type="NCBI Taxonomy" id="747089"/>
    <lineage>
        <taxon>Eukaryota</taxon>
        <taxon>Fungi</taxon>
        <taxon>Fungi incertae sedis</taxon>
        <taxon>Mucoromycota</taxon>
        <taxon>Glomeromycotina</taxon>
        <taxon>Glomeromycetes</taxon>
        <taxon>Glomerales</taxon>
        <taxon>Glomeraceae</taxon>
        <taxon>Rhizophagus</taxon>
    </lineage>
</organism>
<protein>
    <submittedName>
        <fullName evidence="1">Uncharacterized protein</fullName>
    </submittedName>
</protein>
<dbReference type="HOGENOM" id="CLU_021542_4_1_1"/>
<proteinExistence type="predicted"/>
<dbReference type="SUPFAM" id="SSF54695">
    <property type="entry name" value="POZ domain"/>
    <property type="match status" value="1"/>
</dbReference>
<dbReference type="EMBL" id="KI277589">
    <property type="protein sequence ID" value="ESA20169.1"/>
    <property type="molecule type" value="Genomic_DNA"/>
</dbReference>
<dbReference type="AlphaFoldDB" id="U9UID9"/>